<dbReference type="RefSeq" id="WP_112382197.1">
    <property type="nucleotide sequence ID" value="NZ_CP178397.1"/>
</dbReference>
<sequence length="249" mass="26846">MANWSDPRPSAAPFGTTANKTGSTAVDAGLRSYMLSVYNYMSSGVLLTGIVALLFAWGGASSPAAQVFMGGGLLKYVIMFAPLGFVFALSFGQMRMKTSTMQMLFWAFAIVMGLSLSTIFLVYSPLAIAQAFFATAAGFAALSLYGYTTKRDLSVFGTFLIIGVVGLLVASIINMFLQSGPMGMVISAVGVLLFAGLTAYDTQRTKEMYYQVRGTDMQGRVVIMSALSLYLDFINMFLFILRLFGGNRD</sequence>
<dbReference type="Pfam" id="PF01027">
    <property type="entry name" value="Bax1-I"/>
    <property type="match status" value="1"/>
</dbReference>
<proteinExistence type="inferred from homology"/>
<dbReference type="InterPro" id="IPR006214">
    <property type="entry name" value="Bax_inhibitor_1-related"/>
</dbReference>
<evidence type="ECO:0000313" key="10">
    <source>
        <dbReference type="Proteomes" id="UP000436801"/>
    </source>
</evidence>
<evidence type="ECO:0000256" key="5">
    <source>
        <dbReference type="ARBA" id="ARBA00023136"/>
    </source>
</evidence>
<dbReference type="EMBL" id="FNBI01000003">
    <property type="protein sequence ID" value="SDF34500.1"/>
    <property type="molecule type" value="Genomic_DNA"/>
</dbReference>
<evidence type="ECO:0000256" key="3">
    <source>
        <dbReference type="ARBA" id="ARBA00022692"/>
    </source>
</evidence>
<evidence type="ECO:0000313" key="9">
    <source>
        <dbReference type="Proteomes" id="UP000323502"/>
    </source>
</evidence>
<feature type="transmembrane region" description="Helical" evidence="6">
    <location>
        <begin position="103"/>
        <end position="123"/>
    </location>
</feature>
<comment type="similarity">
    <text evidence="2 6">Belongs to the BI1 family.</text>
</comment>
<dbReference type="PANTHER" id="PTHR23291:SF50">
    <property type="entry name" value="PROTEIN LIFEGUARD 4"/>
    <property type="match status" value="1"/>
</dbReference>
<reference evidence="8 9" key="1">
    <citation type="submission" date="2016-10" db="EMBL/GenBank/DDBJ databases">
        <authorList>
            <person name="Varghese N."/>
            <person name="Submissions S."/>
        </authorList>
    </citation>
    <scope>NUCLEOTIDE SEQUENCE [LARGE SCALE GENOMIC DNA]</scope>
    <source>
        <strain evidence="8 9">S7-754</strain>
    </source>
</reference>
<evidence type="ECO:0000256" key="1">
    <source>
        <dbReference type="ARBA" id="ARBA00004141"/>
    </source>
</evidence>
<organism evidence="8 9">
    <name type="scientific">Sphingomonas carotinifaciens</name>
    <dbReference type="NCBI Taxonomy" id="1166323"/>
    <lineage>
        <taxon>Bacteria</taxon>
        <taxon>Pseudomonadati</taxon>
        <taxon>Pseudomonadota</taxon>
        <taxon>Alphaproteobacteria</taxon>
        <taxon>Sphingomonadales</taxon>
        <taxon>Sphingomonadaceae</taxon>
        <taxon>Sphingomonas</taxon>
    </lineage>
</organism>
<evidence type="ECO:0000256" key="4">
    <source>
        <dbReference type="ARBA" id="ARBA00022989"/>
    </source>
</evidence>
<accession>A0A1G7KBU5</accession>
<name>A0A1G7KBU5_9SPHN</name>
<feature type="transmembrane region" description="Helical" evidence="6">
    <location>
        <begin position="72"/>
        <end position="91"/>
    </location>
</feature>
<reference evidence="7 10" key="2">
    <citation type="submission" date="2019-12" db="EMBL/GenBank/DDBJ databases">
        <authorList>
            <person name="Zheng J."/>
        </authorList>
    </citation>
    <scope>NUCLEOTIDE SEQUENCE [LARGE SCALE GENOMIC DNA]</scope>
    <source>
        <strain evidence="7 10">DSM 27347</strain>
    </source>
</reference>
<keyword evidence="4 6" id="KW-1133">Transmembrane helix</keyword>
<dbReference type="Proteomes" id="UP000436801">
    <property type="component" value="Unassembled WGS sequence"/>
</dbReference>
<keyword evidence="9" id="KW-1185">Reference proteome</keyword>
<gene>
    <name evidence="7" type="ORF">GQR91_08845</name>
    <name evidence="8" type="ORF">SAMN05216557_10349</name>
</gene>
<dbReference type="GO" id="GO:0016020">
    <property type="term" value="C:membrane"/>
    <property type="evidence" value="ECO:0007669"/>
    <property type="project" value="UniProtKB-SubCell"/>
</dbReference>
<feature type="transmembrane region" description="Helical" evidence="6">
    <location>
        <begin position="37"/>
        <end position="60"/>
    </location>
</feature>
<evidence type="ECO:0000313" key="8">
    <source>
        <dbReference type="EMBL" id="SDF34500.1"/>
    </source>
</evidence>
<feature type="transmembrane region" description="Helical" evidence="6">
    <location>
        <begin position="129"/>
        <end position="148"/>
    </location>
</feature>
<dbReference type="PANTHER" id="PTHR23291">
    <property type="entry name" value="BAX INHIBITOR-RELATED"/>
    <property type="match status" value="1"/>
</dbReference>
<protein>
    <submittedName>
        <fullName evidence="7">BAX inhibitor (BI)-1/YccA family protein</fullName>
    </submittedName>
</protein>
<dbReference type="EMBL" id="WSUT01000005">
    <property type="protein sequence ID" value="MWC43768.1"/>
    <property type="molecule type" value="Genomic_DNA"/>
</dbReference>
<evidence type="ECO:0000256" key="6">
    <source>
        <dbReference type="RuleBase" id="RU004379"/>
    </source>
</evidence>
<keyword evidence="3 6" id="KW-0812">Transmembrane</keyword>
<evidence type="ECO:0000313" key="7">
    <source>
        <dbReference type="EMBL" id="MWC43768.1"/>
    </source>
</evidence>
<feature type="transmembrane region" description="Helical" evidence="6">
    <location>
        <begin position="221"/>
        <end position="244"/>
    </location>
</feature>
<feature type="transmembrane region" description="Helical" evidence="6">
    <location>
        <begin position="182"/>
        <end position="200"/>
    </location>
</feature>
<dbReference type="CDD" id="cd10432">
    <property type="entry name" value="BI-1-like_bacterial"/>
    <property type="match status" value="1"/>
</dbReference>
<evidence type="ECO:0000256" key="2">
    <source>
        <dbReference type="ARBA" id="ARBA00010350"/>
    </source>
</evidence>
<feature type="transmembrane region" description="Helical" evidence="6">
    <location>
        <begin position="155"/>
        <end position="176"/>
    </location>
</feature>
<dbReference type="OrthoDB" id="9793828at2"/>
<comment type="subcellular location">
    <subcellularLocation>
        <location evidence="1">Membrane</location>
        <topology evidence="1">Multi-pass membrane protein</topology>
    </subcellularLocation>
</comment>
<dbReference type="AlphaFoldDB" id="A0A1G7KBU5"/>
<keyword evidence="5 6" id="KW-0472">Membrane</keyword>
<dbReference type="Proteomes" id="UP000323502">
    <property type="component" value="Unassembled WGS sequence"/>
</dbReference>